<dbReference type="EMBL" id="NNRN01000053">
    <property type="protein sequence ID" value="OYR26803.1"/>
    <property type="molecule type" value="Genomic_DNA"/>
</dbReference>
<dbReference type="Proteomes" id="UP000216363">
    <property type="component" value="Unassembled WGS sequence"/>
</dbReference>
<sequence>MGNISQKFALWFADASLGLASNSTPAPILENLRRLTEPDIATDARRL</sequence>
<evidence type="ECO:0000313" key="2">
    <source>
        <dbReference type="Proteomes" id="UP000216363"/>
    </source>
</evidence>
<name>A0A256GI38_9HYPH</name>
<protein>
    <submittedName>
        <fullName evidence="1">Uncharacterized protein</fullName>
    </submittedName>
</protein>
<organism evidence="1 2">
    <name type="scientific">Brucella lupini</name>
    <dbReference type="NCBI Taxonomy" id="255457"/>
    <lineage>
        <taxon>Bacteria</taxon>
        <taxon>Pseudomonadati</taxon>
        <taxon>Pseudomonadota</taxon>
        <taxon>Alphaproteobacteria</taxon>
        <taxon>Hyphomicrobiales</taxon>
        <taxon>Brucellaceae</taxon>
        <taxon>Brucella/Ochrobactrum group</taxon>
        <taxon>Brucella</taxon>
    </lineage>
</organism>
<proteinExistence type="predicted"/>
<reference evidence="1 2" key="1">
    <citation type="submission" date="2017-07" db="EMBL/GenBank/DDBJ databases">
        <title>Draft genome of Ochrobactrum lupini type strain LUP21.</title>
        <authorList>
            <person name="Krzyzanowska D.M."/>
            <person name="Jafra S."/>
        </authorList>
    </citation>
    <scope>NUCLEOTIDE SEQUENCE [LARGE SCALE GENOMIC DNA]</scope>
    <source>
        <strain evidence="1 2">LUP21</strain>
    </source>
</reference>
<accession>A0A256GI38</accession>
<comment type="caution">
    <text evidence="1">The sequence shown here is derived from an EMBL/GenBank/DDBJ whole genome shotgun (WGS) entry which is preliminary data.</text>
</comment>
<evidence type="ECO:0000313" key="1">
    <source>
        <dbReference type="EMBL" id="OYR26803.1"/>
    </source>
</evidence>
<gene>
    <name evidence="1" type="ORF">CES86_3155</name>
</gene>
<dbReference type="AlphaFoldDB" id="A0A256GI38"/>